<dbReference type="Pfam" id="PF05699">
    <property type="entry name" value="Dimer_Tnp_hAT"/>
    <property type="match status" value="1"/>
</dbReference>
<dbReference type="OMA" id="TISCHIH"/>
<dbReference type="Proteomes" id="UP000694546">
    <property type="component" value="Chromosome 18"/>
</dbReference>
<dbReference type="InterPro" id="IPR012337">
    <property type="entry name" value="RNaseH-like_sf"/>
</dbReference>
<dbReference type="GO" id="GO:0046983">
    <property type="term" value="F:protein dimerization activity"/>
    <property type="evidence" value="ECO:0007669"/>
    <property type="project" value="InterPro"/>
</dbReference>
<dbReference type="GeneTree" id="ENSGT00940000160436"/>
<evidence type="ECO:0000313" key="2">
    <source>
        <dbReference type="Ensembl" id="ENSGMOP00000050754.1"/>
    </source>
</evidence>
<dbReference type="AlphaFoldDB" id="A0A8C5BU54"/>
<sequence>MTVFSQGSLRDLKRHLQCLKSIVHLLAHVAYGCENDGQKTAVHEQATLPAKALAASYEVAHLVAKAQKPHTIAESLILPAAIAMTTAMHGEKIASALKQIPLSNDTVSKRIIEIANDMKCQIIERVKNGMFSLELDESTDVTSVAQLLVFVRYSYEGKLHEDMLFCSPMEGRCTGSDFFNCLNGWMEDAGLQWANCLSICTDGAAAMLGKNKGLKAKVLSVAPHAKFTHCIIHREALASKTLEPELNNVLQTAIQMVNFIKSRPLNTRLFTLLCQEMGSSHESLLFHSEVRWLSRGKVLTRLLELRSEVRTFLSDANSAFAHHLTDSEWIARLAYLSCIFDKLNMLNLSLQGLNTNILTLSDKVNAFTKKLQRWAVRAESGDFEMFSELHDFLEEEDVNVNSLKASINVHLQSLLEKFHQYFPTGNVENYDWIRQPFTSCSSNDLSSELEDVLLELSSDRTIQTSSKASKSLDEFWLSVAQEYPRLSKAAMDILTPFGSTYLCEKTFSSLAYIKNKYRCRLSTVEENLRVAVCSIPPKINLLCSRKQAHPSH</sequence>
<dbReference type="PANTHER" id="PTHR45913">
    <property type="entry name" value="EPM2A-INTERACTING PROTEIN 1"/>
    <property type="match status" value="1"/>
</dbReference>
<dbReference type="PANTHER" id="PTHR45913:SF19">
    <property type="entry name" value="LOW QUALITY PROTEIN: ZINC FINGER BED DOMAIN-CONTAINING PROTEIN 5-LIKE"/>
    <property type="match status" value="1"/>
</dbReference>
<reference evidence="2" key="1">
    <citation type="submission" date="2025-08" db="UniProtKB">
        <authorList>
            <consortium name="Ensembl"/>
        </authorList>
    </citation>
    <scope>IDENTIFICATION</scope>
</reference>
<reference evidence="2" key="2">
    <citation type="submission" date="2025-09" db="UniProtKB">
        <authorList>
            <consortium name="Ensembl"/>
        </authorList>
    </citation>
    <scope>IDENTIFICATION</scope>
</reference>
<feature type="domain" description="HAT C-terminal dimerisation" evidence="1">
    <location>
        <begin position="474"/>
        <end position="521"/>
    </location>
</feature>
<dbReference type="Ensembl" id="ENSGMOT00000031759.1">
    <property type="protein sequence ID" value="ENSGMOP00000050754.1"/>
    <property type="gene ID" value="ENSGMOG00000036631.1"/>
</dbReference>
<dbReference type="SUPFAM" id="SSF53098">
    <property type="entry name" value="Ribonuclease H-like"/>
    <property type="match status" value="1"/>
</dbReference>
<keyword evidence="3" id="KW-1185">Reference proteome</keyword>
<protein>
    <recommendedName>
        <fullName evidence="1">HAT C-terminal dimerisation domain-containing protein</fullName>
    </recommendedName>
</protein>
<name>A0A8C5BU54_GADMO</name>
<organism evidence="2 3">
    <name type="scientific">Gadus morhua</name>
    <name type="common">Atlantic cod</name>
    <dbReference type="NCBI Taxonomy" id="8049"/>
    <lineage>
        <taxon>Eukaryota</taxon>
        <taxon>Metazoa</taxon>
        <taxon>Chordata</taxon>
        <taxon>Craniata</taxon>
        <taxon>Vertebrata</taxon>
        <taxon>Euteleostomi</taxon>
        <taxon>Actinopterygii</taxon>
        <taxon>Neopterygii</taxon>
        <taxon>Teleostei</taxon>
        <taxon>Neoteleostei</taxon>
        <taxon>Acanthomorphata</taxon>
        <taxon>Zeiogadaria</taxon>
        <taxon>Gadariae</taxon>
        <taxon>Gadiformes</taxon>
        <taxon>Gadoidei</taxon>
        <taxon>Gadidae</taxon>
        <taxon>Gadus</taxon>
    </lineage>
</organism>
<evidence type="ECO:0000259" key="1">
    <source>
        <dbReference type="Pfam" id="PF05699"/>
    </source>
</evidence>
<proteinExistence type="predicted"/>
<accession>A0A8C5BU54</accession>
<dbReference type="InterPro" id="IPR008906">
    <property type="entry name" value="HATC_C_dom"/>
</dbReference>
<evidence type="ECO:0000313" key="3">
    <source>
        <dbReference type="Proteomes" id="UP000694546"/>
    </source>
</evidence>